<dbReference type="EMBL" id="LSYS01005643">
    <property type="protein sequence ID" value="OPJ76595.1"/>
    <property type="molecule type" value="Genomic_DNA"/>
</dbReference>
<accession>A0A1V4JWZ1</accession>
<reference evidence="1 2" key="1">
    <citation type="submission" date="2016-02" db="EMBL/GenBank/DDBJ databases">
        <title>Band-tailed pigeon sequencing and assembly.</title>
        <authorList>
            <person name="Soares A.E."/>
            <person name="Novak B.J."/>
            <person name="Rice E.S."/>
            <person name="O'Connell B."/>
            <person name="Chang D."/>
            <person name="Weber S."/>
            <person name="Shapiro B."/>
        </authorList>
    </citation>
    <scope>NUCLEOTIDE SEQUENCE [LARGE SCALE GENOMIC DNA]</scope>
    <source>
        <strain evidence="1">BTP2013</strain>
        <tissue evidence="1">Blood</tissue>
    </source>
</reference>
<protein>
    <submittedName>
        <fullName evidence="1">Uncharacterized protein</fullName>
    </submittedName>
</protein>
<evidence type="ECO:0000313" key="2">
    <source>
        <dbReference type="Proteomes" id="UP000190648"/>
    </source>
</evidence>
<keyword evidence="2" id="KW-1185">Reference proteome</keyword>
<name>A0A1V4JWZ1_PATFA</name>
<organism evidence="1 2">
    <name type="scientific">Patagioenas fasciata monilis</name>
    <dbReference type="NCBI Taxonomy" id="372326"/>
    <lineage>
        <taxon>Eukaryota</taxon>
        <taxon>Metazoa</taxon>
        <taxon>Chordata</taxon>
        <taxon>Craniata</taxon>
        <taxon>Vertebrata</taxon>
        <taxon>Euteleostomi</taxon>
        <taxon>Archelosauria</taxon>
        <taxon>Archosauria</taxon>
        <taxon>Dinosauria</taxon>
        <taxon>Saurischia</taxon>
        <taxon>Theropoda</taxon>
        <taxon>Coelurosauria</taxon>
        <taxon>Aves</taxon>
        <taxon>Neognathae</taxon>
        <taxon>Neoaves</taxon>
        <taxon>Columbimorphae</taxon>
        <taxon>Columbiformes</taxon>
        <taxon>Columbidae</taxon>
        <taxon>Patagioenas</taxon>
    </lineage>
</organism>
<proteinExistence type="predicted"/>
<comment type="caution">
    <text evidence="1">The sequence shown here is derived from an EMBL/GenBank/DDBJ whole genome shotgun (WGS) entry which is preliminary data.</text>
</comment>
<dbReference type="Proteomes" id="UP000190648">
    <property type="component" value="Unassembled WGS sequence"/>
</dbReference>
<gene>
    <name evidence="1" type="ORF">AV530_016251</name>
</gene>
<sequence length="160" mass="17943">MEEGFQCTGQGDEVQAAGTHDLLQHWIIAGQDGGYLIEDETLQHFYSWHRMACGCTACGKKHVQLFISFDKPYTSYSRITANIVKISLLGKTVKPNLLRKNEDPVKYRLILDPNMMAEELLDQILQASYKNKTNKTNPTVLLTQVAFLPEGDLPGLTLGE</sequence>
<dbReference type="AlphaFoldDB" id="A0A1V4JWZ1"/>
<evidence type="ECO:0000313" key="1">
    <source>
        <dbReference type="EMBL" id="OPJ76595.1"/>
    </source>
</evidence>